<dbReference type="EMBL" id="JARBCY010000044">
    <property type="protein sequence ID" value="MEF3318354.1"/>
    <property type="molecule type" value="Genomic_DNA"/>
</dbReference>
<dbReference type="Pfam" id="PF08676">
    <property type="entry name" value="MutL_C"/>
    <property type="match status" value="1"/>
</dbReference>
<evidence type="ECO:0000256" key="3">
    <source>
        <dbReference type="ARBA" id="ARBA00023204"/>
    </source>
</evidence>
<name>A0ABU7XAQ0_9FIRM</name>
<feature type="domain" description="DNA mismatch repair protein S5" evidence="6">
    <location>
        <begin position="207"/>
        <end position="325"/>
    </location>
</feature>
<dbReference type="Gene3D" id="3.30.565.10">
    <property type="entry name" value="Histidine kinase-like ATPase, C-terminal domain"/>
    <property type="match status" value="1"/>
</dbReference>
<dbReference type="Pfam" id="PF13589">
    <property type="entry name" value="HATPase_c_3"/>
    <property type="match status" value="1"/>
</dbReference>
<evidence type="ECO:0000313" key="7">
    <source>
        <dbReference type="EMBL" id="MEF3318354.1"/>
    </source>
</evidence>
<dbReference type="SUPFAM" id="SSF118116">
    <property type="entry name" value="DNA mismatch repair protein MutL"/>
    <property type="match status" value="1"/>
</dbReference>
<reference evidence="7 8" key="1">
    <citation type="submission" date="2022-11" db="EMBL/GenBank/DDBJ databases">
        <title>The First Case of Preauricular Fistular Abscess Caused by Peptoniphilus grossensis.</title>
        <authorList>
            <person name="Byun J.-H."/>
        </authorList>
    </citation>
    <scope>NUCLEOTIDE SEQUENCE [LARGE SCALE GENOMIC DNA]</scope>
    <source>
        <strain evidence="7 8">GYB008</strain>
    </source>
</reference>
<dbReference type="Pfam" id="PF01119">
    <property type="entry name" value="DNA_mis_repair"/>
    <property type="match status" value="1"/>
</dbReference>
<dbReference type="PANTHER" id="PTHR10073:SF12">
    <property type="entry name" value="DNA MISMATCH REPAIR PROTEIN MLH1"/>
    <property type="match status" value="1"/>
</dbReference>
<dbReference type="Gene3D" id="3.30.1540.20">
    <property type="entry name" value="MutL, C-terminal domain, dimerisation subdomain"/>
    <property type="match status" value="1"/>
</dbReference>
<dbReference type="InterPro" id="IPR042121">
    <property type="entry name" value="MutL_C_regsub"/>
</dbReference>
<dbReference type="Gene3D" id="3.30.1370.100">
    <property type="entry name" value="MutL, C-terminal domain, regulatory subdomain"/>
    <property type="match status" value="1"/>
</dbReference>
<evidence type="ECO:0000259" key="6">
    <source>
        <dbReference type="SMART" id="SM01340"/>
    </source>
</evidence>
<dbReference type="InterPro" id="IPR013507">
    <property type="entry name" value="DNA_mismatch_S5_2-like"/>
</dbReference>
<dbReference type="Gene3D" id="3.30.230.10">
    <property type="match status" value="1"/>
</dbReference>
<dbReference type="InterPro" id="IPR020568">
    <property type="entry name" value="Ribosomal_Su5_D2-typ_SF"/>
</dbReference>
<keyword evidence="2 4" id="KW-0227">DNA damage</keyword>
<dbReference type="CDD" id="cd16926">
    <property type="entry name" value="HATPase_MutL-MLH-PMS-like"/>
    <property type="match status" value="1"/>
</dbReference>
<keyword evidence="7" id="KW-0255">Endonuclease</keyword>
<keyword evidence="7" id="KW-0378">Hydrolase</keyword>
<sequence length="619" mass="71123">MIRLLDEATISKIAAGEIIENSASIVKELVENSIDAGADDILVEIRGESTDYIKVSDNGSGFSEDDLEVAFLRHSTSKLEKIEDLEKIRTLGFRGEALASISNISKIKLMTKREEDLAGNSLLIENGKIIKKNKVGMPKGTTFVISDVFYNTPVRKKFLRKDLTEINNIIDIVQKIALSNNNIKFTLIRDGKIILNTGSDKDPINRIFSILGSEIASSLNEGSFESENYKIKGFFSDNKLFRSNRDSQYIFVNGRFIRNINISRAVEKNYHSLIPLNRYPVFVLYLDIDPKLIDVNIHPKKNEIKISNENILSALLAELVEEVIFPNRSIREIEIEDKKENVSVFDIFEEETNDSVDQEKYTNLKSLWDIEKETSEDSSEKTFNEDSVLYKDSLKEDIKAEDERIFTEEHEVKNFLFNSEKSHIDEKLLNTRIAGVLFKTYILLENQREGITFLVDQHAAHERVNYEKFLHMYLKSEITSQILLKPEIIELNQMEYDKILNYFDLFTKLGFKIEDFGDKSVVLREVPMIFGLPTYVNFIRDIIDSLDKEISSNYEADLYKIMKKACKASVKAGDDLSDMEIESLIRDLKNCENPYTCPHGRPTVVEVSKHTISKLFLRE</sequence>
<dbReference type="GO" id="GO:0004519">
    <property type="term" value="F:endonuclease activity"/>
    <property type="evidence" value="ECO:0007669"/>
    <property type="project" value="UniProtKB-KW"/>
</dbReference>
<dbReference type="SMART" id="SM00853">
    <property type="entry name" value="MutL_C"/>
    <property type="match status" value="1"/>
</dbReference>
<evidence type="ECO:0000256" key="1">
    <source>
        <dbReference type="ARBA" id="ARBA00006082"/>
    </source>
</evidence>
<dbReference type="PROSITE" id="PS00058">
    <property type="entry name" value="DNA_MISMATCH_REPAIR_1"/>
    <property type="match status" value="1"/>
</dbReference>
<evidence type="ECO:0000256" key="2">
    <source>
        <dbReference type="ARBA" id="ARBA00022763"/>
    </source>
</evidence>
<organism evidence="7 8">
    <name type="scientific">Peptoniphilus grossensis</name>
    <dbReference type="NCBI Taxonomy" id="1465756"/>
    <lineage>
        <taxon>Bacteria</taxon>
        <taxon>Bacillati</taxon>
        <taxon>Bacillota</taxon>
        <taxon>Tissierellia</taxon>
        <taxon>Tissierellales</taxon>
        <taxon>Peptoniphilaceae</taxon>
        <taxon>Peptoniphilus</taxon>
    </lineage>
</organism>
<dbReference type="SMART" id="SM01340">
    <property type="entry name" value="DNA_mis_repair"/>
    <property type="match status" value="1"/>
</dbReference>
<dbReference type="SUPFAM" id="SSF54211">
    <property type="entry name" value="Ribosomal protein S5 domain 2-like"/>
    <property type="match status" value="1"/>
</dbReference>
<dbReference type="HAMAP" id="MF_00149">
    <property type="entry name" value="DNA_mis_repair"/>
    <property type="match status" value="1"/>
</dbReference>
<dbReference type="InterPro" id="IPR036890">
    <property type="entry name" value="HATPase_C_sf"/>
</dbReference>
<feature type="domain" description="MutL C-terminal dimerisation" evidence="5">
    <location>
        <begin position="433"/>
        <end position="576"/>
    </location>
</feature>
<comment type="function">
    <text evidence="4">This protein is involved in the repair of mismatches in DNA. It is required for dam-dependent methyl-directed DNA mismatch repair. May act as a 'molecular matchmaker', a protein that promotes the formation of a stable complex between two or more DNA-binding proteins in an ATP-dependent manner without itself being part of a final effector complex.</text>
</comment>
<evidence type="ECO:0000313" key="8">
    <source>
        <dbReference type="Proteomes" id="UP001328425"/>
    </source>
</evidence>
<dbReference type="InterPro" id="IPR020667">
    <property type="entry name" value="DNA_mismatch_repair_MutL"/>
</dbReference>
<dbReference type="InterPro" id="IPR042120">
    <property type="entry name" value="MutL_C_dimsub"/>
</dbReference>
<gene>
    <name evidence="4 7" type="primary">mutL</name>
    <name evidence="7" type="ORF">PV361_06530</name>
</gene>
<dbReference type="InterPro" id="IPR014721">
    <property type="entry name" value="Ribsml_uS5_D2-typ_fold_subgr"/>
</dbReference>
<keyword evidence="7" id="KW-0540">Nuclease</keyword>
<keyword evidence="8" id="KW-1185">Reference proteome</keyword>
<comment type="caution">
    <text evidence="7">The sequence shown here is derived from an EMBL/GenBank/DDBJ whole genome shotgun (WGS) entry which is preliminary data.</text>
</comment>
<dbReference type="InterPro" id="IPR014790">
    <property type="entry name" value="MutL_C"/>
</dbReference>
<dbReference type="InterPro" id="IPR014762">
    <property type="entry name" value="DNA_mismatch_repair_CS"/>
</dbReference>
<comment type="similarity">
    <text evidence="1 4">Belongs to the DNA mismatch repair MutL/HexB family.</text>
</comment>
<dbReference type="InterPro" id="IPR038973">
    <property type="entry name" value="MutL/Mlh/Pms-like"/>
</dbReference>
<protein>
    <recommendedName>
        <fullName evidence="4">DNA mismatch repair protein MutL</fullName>
    </recommendedName>
</protein>
<keyword evidence="3 4" id="KW-0234">DNA repair</keyword>
<evidence type="ECO:0000256" key="4">
    <source>
        <dbReference type="HAMAP-Rule" id="MF_00149"/>
    </source>
</evidence>
<dbReference type="Proteomes" id="UP001328425">
    <property type="component" value="Unassembled WGS sequence"/>
</dbReference>
<dbReference type="SUPFAM" id="SSF55874">
    <property type="entry name" value="ATPase domain of HSP90 chaperone/DNA topoisomerase II/histidine kinase"/>
    <property type="match status" value="1"/>
</dbReference>
<dbReference type="CDD" id="cd00782">
    <property type="entry name" value="MutL_Trans"/>
    <property type="match status" value="1"/>
</dbReference>
<proteinExistence type="inferred from homology"/>
<evidence type="ECO:0000259" key="5">
    <source>
        <dbReference type="SMART" id="SM00853"/>
    </source>
</evidence>
<accession>A0ABU7XAQ0</accession>
<dbReference type="InterPro" id="IPR037198">
    <property type="entry name" value="MutL_C_sf"/>
</dbReference>
<dbReference type="PANTHER" id="PTHR10073">
    <property type="entry name" value="DNA MISMATCH REPAIR PROTEIN MLH, PMS, MUTL"/>
    <property type="match status" value="1"/>
</dbReference>
<dbReference type="NCBIfam" id="TIGR00585">
    <property type="entry name" value="mutl"/>
    <property type="match status" value="1"/>
</dbReference>
<dbReference type="RefSeq" id="WP_332087443.1">
    <property type="nucleotide sequence ID" value="NZ_JARBCY010000044.1"/>
</dbReference>
<dbReference type="InterPro" id="IPR002099">
    <property type="entry name" value="MutL/Mlh/PMS"/>
</dbReference>